<dbReference type="InterPro" id="IPR050740">
    <property type="entry name" value="Aldehyde_DH_Superfamily"/>
</dbReference>
<dbReference type="InterPro" id="IPR016161">
    <property type="entry name" value="Ald_DH/histidinol_DH"/>
</dbReference>
<accession>A0A553WBV8</accession>
<keyword evidence="5" id="KW-1185">Reference proteome</keyword>
<evidence type="ECO:0000313" key="4">
    <source>
        <dbReference type="EMBL" id="TSB02179.1"/>
    </source>
</evidence>
<dbReference type="CDD" id="cd07103">
    <property type="entry name" value="ALDH_F5_SSADH_GabD"/>
    <property type="match status" value="1"/>
</dbReference>
<evidence type="ECO:0000313" key="5">
    <source>
        <dbReference type="Proteomes" id="UP000320160"/>
    </source>
</evidence>
<dbReference type="Gene3D" id="3.40.605.10">
    <property type="entry name" value="Aldehyde Dehydrogenase, Chain A, domain 1"/>
    <property type="match status" value="1"/>
</dbReference>
<dbReference type="Pfam" id="PF00171">
    <property type="entry name" value="Aldedh"/>
    <property type="match status" value="1"/>
</dbReference>
<comment type="caution">
    <text evidence="4">The sequence shown here is derived from an EMBL/GenBank/DDBJ whole genome shotgun (WGS) entry which is preliminary data.</text>
</comment>
<dbReference type="InterPro" id="IPR016162">
    <property type="entry name" value="Ald_DH_N"/>
</dbReference>
<organism evidence="4 5">
    <name type="scientific">Sphingorhabdus contaminans</name>
    <dbReference type="NCBI Taxonomy" id="1343899"/>
    <lineage>
        <taxon>Bacteria</taxon>
        <taxon>Pseudomonadati</taxon>
        <taxon>Pseudomonadota</taxon>
        <taxon>Alphaproteobacteria</taxon>
        <taxon>Sphingomonadales</taxon>
        <taxon>Sphingomonadaceae</taxon>
        <taxon>Sphingorhabdus</taxon>
    </lineage>
</organism>
<dbReference type="Gene3D" id="3.40.309.10">
    <property type="entry name" value="Aldehyde Dehydrogenase, Chain A, domain 2"/>
    <property type="match status" value="1"/>
</dbReference>
<dbReference type="RefSeq" id="WP_143777397.1">
    <property type="nucleotide sequence ID" value="NZ_VKKU01000002.1"/>
</dbReference>
<dbReference type="FunFam" id="3.40.309.10:FF:000004">
    <property type="entry name" value="Succinate-semialdehyde dehydrogenase I"/>
    <property type="match status" value="1"/>
</dbReference>
<name>A0A553WBV8_9SPHN</name>
<dbReference type="GO" id="GO:0009450">
    <property type="term" value="P:gamma-aminobutyric acid catabolic process"/>
    <property type="evidence" value="ECO:0007669"/>
    <property type="project" value="TreeGrafter"/>
</dbReference>
<dbReference type="FunFam" id="3.40.605.10:FF:000007">
    <property type="entry name" value="NAD/NADP-dependent betaine aldehyde dehydrogenase"/>
    <property type="match status" value="1"/>
</dbReference>
<evidence type="ECO:0000256" key="1">
    <source>
        <dbReference type="ARBA" id="ARBA00009986"/>
    </source>
</evidence>
<dbReference type="Proteomes" id="UP000320160">
    <property type="component" value="Unassembled WGS sequence"/>
</dbReference>
<keyword evidence="2" id="KW-0560">Oxidoreductase</keyword>
<dbReference type="AlphaFoldDB" id="A0A553WBV8"/>
<dbReference type="PANTHER" id="PTHR43353:SF5">
    <property type="entry name" value="SUCCINATE-SEMIALDEHYDE DEHYDROGENASE, MITOCHONDRIAL"/>
    <property type="match status" value="1"/>
</dbReference>
<dbReference type="InterPro" id="IPR015590">
    <property type="entry name" value="Aldehyde_DH_dom"/>
</dbReference>
<comment type="similarity">
    <text evidence="1">Belongs to the aldehyde dehydrogenase family.</text>
</comment>
<proteinExistence type="inferred from homology"/>
<reference evidence="4 5" key="1">
    <citation type="submission" date="2019-07" db="EMBL/GenBank/DDBJ databases">
        <authorList>
            <person name="Park M."/>
        </authorList>
    </citation>
    <scope>NUCLEOTIDE SEQUENCE [LARGE SCALE GENOMIC DNA]</scope>
    <source>
        <strain evidence="4 5">KCTC32445</strain>
    </source>
</reference>
<dbReference type="EMBL" id="VKKU01000002">
    <property type="protein sequence ID" value="TSB02179.1"/>
    <property type="molecule type" value="Genomic_DNA"/>
</dbReference>
<dbReference type="GO" id="GO:0004777">
    <property type="term" value="F:succinate-semialdehyde dehydrogenase (NAD+) activity"/>
    <property type="evidence" value="ECO:0007669"/>
    <property type="project" value="TreeGrafter"/>
</dbReference>
<gene>
    <name evidence="4" type="ORF">FOM92_13755</name>
</gene>
<protein>
    <submittedName>
        <fullName evidence="4">NAD-dependent succinate-semialdehyde dehydrogenase</fullName>
    </submittedName>
</protein>
<feature type="domain" description="Aldehyde dehydrogenase" evidence="3">
    <location>
        <begin position="15"/>
        <end position="472"/>
    </location>
</feature>
<dbReference type="InterPro" id="IPR016163">
    <property type="entry name" value="Ald_DH_C"/>
</dbReference>
<dbReference type="OrthoDB" id="9802947at2"/>
<dbReference type="PANTHER" id="PTHR43353">
    <property type="entry name" value="SUCCINATE-SEMIALDEHYDE DEHYDROGENASE, MITOCHONDRIAL"/>
    <property type="match status" value="1"/>
</dbReference>
<dbReference type="SUPFAM" id="SSF53720">
    <property type="entry name" value="ALDH-like"/>
    <property type="match status" value="1"/>
</dbReference>
<evidence type="ECO:0000259" key="3">
    <source>
        <dbReference type="Pfam" id="PF00171"/>
    </source>
</evidence>
<evidence type="ECO:0000256" key="2">
    <source>
        <dbReference type="ARBA" id="ARBA00023002"/>
    </source>
</evidence>
<sequence length="475" mass="50888">MNSTSELGLYINGNWRRGEGRDNHKVINPATGAAIADLPLATPADLDEALEATARGFAHWRTVDVNERAAILHKVAGLIRERAEDIAVLLTTEQGKPLAEARTEVLSCASQFDYFAEEAKRSYGRVLVRPTGQRALVLKQPVGPVAAFSPWNFPVNLMCKKMAAALAAGCSIIAKPPEETPFCTSAIMQCVIDGGVPGAVAQLVYGVPDMVSRHLIASPVIRKVSFTGSVPVGKHLLKLAADGVKRTTMELGGHAPVLVFDDCDLEKAIKLSSTQKFRNAGQVCISPTRFYVQEGIYDRFVAGFAEATKKVQVGNGLDDGTIMGPLANDRRPPAIERLVRDATDKGAKLLTGGERGDGGYFYQPTVLADVPMTADIMTDEPFGPVALIRPFKDFDEAITQANRLPFGLAAYAFTENARQANLVADALDTGMVGLNSFVISMPDAPFGGVKESGFGSEGGPEGLDSYYVTKAVHQY</sequence>